<keyword evidence="2" id="KW-1185">Reference proteome</keyword>
<dbReference type="Pfam" id="PF08922">
    <property type="entry name" value="DUF1905"/>
    <property type="match status" value="1"/>
</dbReference>
<accession>A0A368JKR7</accession>
<protein>
    <submittedName>
        <fullName evidence="1">DUF1905 domain-containing protein</fullName>
    </submittedName>
</protein>
<dbReference type="InterPro" id="IPR037079">
    <property type="entry name" value="AF2212/PG0164-like_sf"/>
</dbReference>
<comment type="caution">
    <text evidence="1">The sequence shown here is derived from an EMBL/GenBank/DDBJ whole genome shotgun (WGS) entry which is preliminary data.</text>
</comment>
<dbReference type="Gene3D" id="2.40.30.100">
    <property type="entry name" value="AF2212/PG0164-like"/>
    <property type="match status" value="1"/>
</dbReference>
<gene>
    <name evidence="1" type="ORF">DUE52_17825</name>
</gene>
<dbReference type="OrthoDB" id="8246703at2"/>
<sequence length="159" mass="18175">MEKPLVNGSYLLEKFQGKGGWTYAALPEVKPDKKAYFNWVKVNGTIDGYEIKNYSLMPMGNGKLFLAVKAEIRKQIGKKAGDWVEVVLYPAQAPVDTQKDLLLCLEDEPAAHQTFLNYTKAEQKAYIDWIDSAKTEETKIDRLAETINRLLRQQKFSEK</sequence>
<organism evidence="1 2">
    <name type="scientific">Larkinella punicea</name>
    <dbReference type="NCBI Taxonomy" id="2315727"/>
    <lineage>
        <taxon>Bacteria</taxon>
        <taxon>Pseudomonadati</taxon>
        <taxon>Bacteroidota</taxon>
        <taxon>Cytophagia</taxon>
        <taxon>Cytophagales</taxon>
        <taxon>Spirosomataceae</taxon>
        <taxon>Larkinella</taxon>
    </lineage>
</organism>
<dbReference type="RefSeq" id="WP_114407391.1">
    <property type="nucleotide sequence ID" value="NZ_QOWE01000014.1"/>
</dbReference>
<reference evidence="1 2" key="1">
    <citation type="submission" date="2018-07" db="EMBL/GenBank/DDBJ databases">
        <title>Genome analysis of Larkinella rosea.</title>
        <authorList>
            <person name="Zhou Z."/>
            <person name="Wang G."/>
        </authorList>
    </citation>
    <scope>NUCLEOTIDE SEQUENCE [LARGE SCALE GENOMIC DNA]</scope>
    <source>
        <strain evidence="2">zzj9</strain>
    </source>
</reference>
<dbReference type="AlphaFoldDB" id="A0A368JKR7"/>
<proteinExistence type="predicted"/>
<evidence type="ECO:0000313" key="2">
    <source>
        <dbReference type="Proteomes" id="UP000253383"/>
    </source>
</evidence>
<dbReference type="InterPro" id="IPR015018">
    <property type="entry name" value="DUF1905"/>
</dbReference>
<name>A0A368JKR7_9BACT</name>
<dbReference type="SUPFAM" id="SSF141694">
    <property type="entry name" value="AF2212/PG0164-like"/>
    <property type="match status" value="1"/>
</dbReference>
<dbReference type="Pfam" id="PF13376">
    <property type="entry name" value="OmdA"/>
    <property type="match status" value="1"/>
</dbReference>
<dbReference type="Proteomes" id="UP000253383">
    <property type="component" value="Unassembled WGS sequence"/>
</dbReference>
<dbReference type="EMBL" id="QOWE01000014">
    <property type="protein sequence ID" value="RCR68260.1"/>
    <property type="molecule type" value="Genomic_DNA"/>
</dbReference>
<evidence type="ECO:0000313" key="1">
    <source>
        <dbReference type="EMBL" id="RCR68260.1"/>
    </source>
</evidence>